<proteinExistence type="predicted"/>
<evidence type="ECO:0000313" key="2">
    <source>
        <dbReference type="Proteomes" id="UP000594263"/>
    </source>
</evidence>
<keyword evidence="2" id="KW-1185">Reference proteome</keyword>
<accession>A0A7N0UMN2</accession>
<name>A0A7N0UMN2_KALFE</name>
<dbReference type="AlphaFoldDB" id="A0A7N0UMN2"/>
<dbReference type="EnsemblPlants" id="Kaladp0073s0115.1.v1.1">
    <property type="protein sequence ID" value="Kaladp0073s0115.1.v1.1.CDS.1"/>
    <property type="gene ID" value="Kaladp0073s0115.v1.1"/>
</dbReference>
<sequence length="106" mass="12498">MFEFVELYLLLCIIAYDDIIQLFEVLWSHALLAERPLGETTFQMNLLDFAEALIILINYEPFCEFVHFEFHYTPSLDLMLAWGLINSEIDGVVYQLLSLVYPRVWS</sequence>
<dbReference type="Proteomes" id="UP000594263">
    <property type="component" value="Unplaced"/>
</dbReference>
<organism evidence="1 2">
    <name type="scientific">Kalanchoe fedtschenkoi</name>
    <name type="common">Lavender scallops</name>
    <name type="synonym">South American air plant</name>
    <dbReference type="NCBI Taxonomy" id="63787"/>
    <lineage>
        <taxon>Eukaryota</taxon>
        <taxon>Viridiplantae</taxon>
        <taxon>Streptophyta</taxon>
        <taxon>Embryophyta</taxon>
        <taxon>Tracheophyta</taxon>
        <taxon>Spermatophyta</taxon>
        <taxon>Magnoliopsida</taxon>
        <taxon>eudicotyledons</taxon>
        <taxon>Gunneridae</taxon>
        <taxon>Pentapetalae</taxon>
        <taxon>Saxifragales</taxon>
        <taxon>Crassulaceae</taxon>
        <taxon>Kalanchoe</taxon>
    </lineage>
</organism>
<dbReference type="Gramene" id="Kaladp0073s0115.1.v1.1">
    <property type="protein sequence ID" value="Kaladp0073s0115.1.v1.1.CDS.1"/>
    <property type="gene ID" value="Kaladp0073s0115.v1.1"/>
</dbReference>
<evidence type="ECO:0000313" key="1">
    <source>
        <dbReference type="EnsemblPlants" id="Kaladp0073s0115.1.v1.1.CDS.1"/>
    </source>
</evidence>
<reference evidence="1" key="1">
    <citation type="submission" date="2021-01" db="UniProtKB">
        <authorList>
            <consortium name="EnsemblPlants"/>
        </authorList>
    </citation>
    <scope>IDENTIFICATION</scope>
</reference>
<protein>
    <submittedName>
        <fullName evidence="1">Uncharacterized protein</fullName>
    </submittedName>
</protein>